<dbReference type="GO" id="GO:0046873">
    <property type="term" value="F:metal ion transmembrane transporter activity"/>
    <property type="evidence" value="ECO:0007669"/>
    <property type="project" value="InterPro"/>
</dbReference>
<keyword evidence="2 6" id="KW-0812">Transmembrane</keyword>
<keyword evidence="8" id="KW-1185">Reference proteome</keyword>
<gene>
    <name evidence="7" type="ORF">B0J13DRAFT_565275</name>
</gene>
<organism evidence="7 8">
    <name type="scientific">Dactylonectria estremocensis</name>
    <dbReference type="NCBI Taxonomy" id="1079267"/>
    <lineage>
        <taxon>Eukaryota</taxon>
        <taxon>Fungi</taxon>
        <taxon>Dikarya</taxon>
        <taxon>Ascomycota</taxon>
        <taxon>Pezizomycotina</taxon>
        <taxon>Sordariomycetes</taxon>
        <taxon>Hypocreomycetidae</taxon>
        <taxon>Hypocreales</taxon>
        <taxon>Nectriaceae</taxon>
        <taxon>Dactylonectria</taxon>
    </lineage>
</organism>
<dbReference type="EMBL" id="JAGMUU010000023">
    <property type="protein sequence ID" value="KAH7126327.1"/>
    <property type="molecule type" value="Genomic_DNA"/>
</dbReference>
<dbReference type="OrthoDB" id="5105648at2759"/>
<evidence type="ECO:0000256" key="5">
    <source>
        <dbReference type="SAM" id="MobiDB-lite"/>
    </source>
</evidence>
<dbReference type="InterPro" id="IPR045863">
    <property type="entry name" value="CorA_TM1_TM2"/>
</dbReference>
<dbReference type="Pfam" id="PF01544">
    <property type="entry name" value="CorA"/>
    <property type="match status" value="1"/>
</dbReference>
<keyword evidence="3 6" id="KW-1133">Transmembrane helix</keyword>
<dbReference type="GO" id="GO:0016020">
    <property type="term" value="C:membrane"/>
    <property type="evidence" value="ECO:0007669"/>
    <property type="project" value="UniProtKB-SubCell"/>
</dbReference>
<dbReference type="AlphaFoldDB" id="A0A9P9DWK0"/>
<feature type="compositionally biased region" description="Basic and acidic residues" evidence="5">
    <location>
        <begin position="511"/>
        <end position="522"/>
    </location>
</feature>
<protein>
    <submittedName>
        <fullName evidence="7">Uncharacterized protein</fullName>
    </submittedName>
</protein>
<feature type="compositionally biased region" description="Basic residues" evidence="5">
    <location>
        <begin position="439"/>
        <end position="454"/>
    </location>
</feature>
<sequence length="661" mass="74574">MTRVSILYLRQHDPSDERNCLRIELNNFLVDSRLYDGEKDGVGQLGYAGPAILVVEDHDQSDDIICSIKRLLRNHEEAQSAFPGQMIDNLVKSDSCRVPERMANESRDMWSIIKYRDRLGPHDKTDTWLGQNEDTDFGELLMRQNRLVSSNIRVATWVCEDTSIFCPIPKVTLSGFVLLMFEKSAKTRGEESFASILQTMFAAFETNGIADAIEEHPLLIYLYLHFCFNDFAHVIDGYEQLFRTALSTNGRTTRSGPDWLFTLRIALGQTSAILSDTLQHKAVLLRLKEYNDMPNTRTRDIGTENGLAYAREQARATLSSMEREVDVLVASVHLSLEMLNAHRELKSNLCDESMNWDTRCLAFAAILFMPALFITSTFGMDILGPKWPFLSTVPVLLASCSLIWYIFSKSQILHDEAQPKKIQNPPHTMSHLQIDTLQRKKRRHGRAKSNRRRSWIHDPSRRQRRHSYHYQPASRIGSSRGFDSDSNDLSAPSPFPPTHESASLPPSVTIDGRRDSSERPERVPATVSPQSSSTGIPYSSATHPETLRPPLAQGYPAGQPSRTASERFSEAPRSGSKPGHCKDEINSSTTYSNLRMPDFRSRPSRRVPRPSGDQSSYDPPGDPSYRDGAPRPAGYYRSSDKTDCLGADLEDEKVSRASRNT</sequence>
<feature type="transmembrane region" description="Helical" evidence="6">
    <location>
        <begin position="387"/>
        <end position="407"/>
    </location>
</feature>
<comment type="subcellular location">
    <subcellularLocation>
        <location evidence="1">Membrane</location>
        <topology evidence="1">Multi-pass membrane protein</topology>
    </subcellularLocation>
</comment>
<evidence type="ECO:0000256" key="2">
    <source>
        <dbReference type="ARBA" id="ARBA00022692"/>
    </source>
</evidence>
<name>A0A9P9DWK0_9HYPO</name>
<feature type="transmembrane region" description="Helical" evidence="6">
    <location>
        <begin position="361"/>
        <end position="380"/>
    </location>
</feature>
<feature type="compositionally biased region" description="Polar residues" evidence="5">
    <location>
        <begin position="425"/>
        <end position="436"/>
    </location>
</feature>
<feature type="compositionally biased region" description="Polar residues" evidence="5">
    <location>
        <begin position="527"/>
        <end position="543"/>
    </location>
</feature>
<feature type="region of interest" description="Disordered" evidence="5">
    <location>
        <begin position="417"/>
        <end position="661"/>
    </location>
</feature>
<reference evidence="7" key="1">
    <citation type="journal article" date="2021" name="Nat. Commun.">
        <title>Genetic determinants of endophytism in the Arabidopsis root mycobiome.</title>
        <authorList>
            <person name="Mesny F."/>
            <person name="Miyauchi S."/>
            <person name="Thiergart T."/>
            <person name="Pickel B."/>
            <person name="Atanasova L."/>
            <person name="Karlsson M."/>
            <person name="Huettel B."/>
            <person name="Barry K.W."/>
            <person name="Haridas S."/>
            <person name="Chen C."/>
            <person name="Bauer D."/>
            <person name="Andreopoulos W."/>
            <person name="Pangilinan J."/>
            <person name="LaButti K."/>
            <person name="Riley R."/>
            <person name="Lipzen A."/>
            <person name="Clum A."/>
            <person name="Drula E."/>
            <person name="Henrissat B."/>
            <person name="Kohler A."/>
            <person name="Grigoriev I.V."/>
            <person name="Martin F.M."/>
            <person name="Hacquard S."/>
        </authorList>
    </citation>
    <scope>NUCLEOTIDE SEQUENCE</scope>
    <source>
        <strain evidence="7">MPI-CAGE-AT-0021</strain>
    </source>
</reference>
<evidence type="ECO:0000256" key="1">
    <source>
        <dbReference type="ARBA" id="ARBA00004141"/>
    </source>
</evidence>
<dbReference type="SUPFAM" id="SSF144083">
    <property type="entry name" value="Magnesium transport protein CorA, transmembrane region"/>
    <property type="match status" value="1"/>
</dbReference>
<proteinExistence type="predicted"/>
<dbReference type="InterPro" id="IPR002523">
    <property type="entry name" value="MgTranspt_CorA/ZnTranspt_ZntB"/>
</dbReference>
<accession>A0A9P9DWK0</accession>
<evidence type="ECO:0000256" key="3">
    <source>
        <dbReference type="ARBA" id="ARBA00022989"/>
    </source>
</evidence>
<dbReference type="Proteomes" id="UP000717696">
    <property type="component" value="Unassembled WGS sequence"/>
</dbReference>
<evidence type="ECO:0000256" key="4">
    <source>
        <dbReference type="ARBA" id="ARBA00023136"/>
    </source>
</evidence>
<evidence type="ECO:0000256" key="6">
    <source>
        <dbReference type="SAM" id="Phobius"/>
    </source>
</evidence>
<evidence type="ECO:0000313" key="7">
    <source>
        <dbReference type="EMBL" id="KAH7126327.1"/>
    </source>
</evidence>
<evidence type="ECO:0000313" key="8">
    <source>
        <dbReference type="Proteomes" id="UP000717696"/>
    </source>
</evidence>
<keyword evidence="4 6" id="KW-0472">Membrane</keyword>
<comment type="caution">
    <text evidence="7">The sequence shown here is derived from an EMBL/GenBank/DDBJ whole genome shotgun (WGS) entry which is preliminary data.</text>
</comment>